<proteinExistence type="predicted"/>
<accession>A0A5K3FV51</accession>
<feature type="compositionally biased region" description="Pro residues" evidence="1">
    <location>
        <begin position="42"/>
        <end position="54"/>
    </location>
</feature>
<feature type="region of interest" description="Disordered" evidence="1">
    <location>
        <begin position="31"/>
        <end position="56"/>
    </location>
</feature>
<evidence type="ECO:0000256" key="1">
    <source>
        <dbReference type="SAM" id="MobiDB-lite"/>
    </source>
</evidence>
<name>A0A5K3FV51_MESCO</name>
<dbReference type="AlphaFoldDB" id="A0A5K3FV51"/>
<evidence type="ECO:0000313" key="2">
    <source>
        <dbReference type="WBParaSite" id="MCU_011854-RA"/>
    </source>
</evidence>
<organism evidence="2">
    <name type="scientific">Mesocestoides corti</name>
    <name type="common">Flatworm</name>
    <dbReference type="NCBI Taxonomy" id="53468"/>
    <lineage>
        <taxon>Eukaryota</taxon>
        <taxon>Metazoa</taxon>
        <taxon>Spiralia</taxon>
        <taxon>Lophotrochozoa</taxon>
        <taxon>Platyhelminthes</taxon>
        <taxon>Cestoda</taxon>
        <taxon>Eucestoda</taxon>
        <taxon>Cyclophyllidea</taxon>
        <taxon>Mesocestoididae</taxon>
        <taxon>Mesocestoides</taxon>
    </lineage>
</organism>
<sequence length="114" mass="12624">MISDQTKHRDPPPPCNLVRLKTPVVFRNYHHSAATSTASSDPPVPATSSPPPPTHLGVMSSTFKLHAFPPNPDQPLVHMSQISPRQSVIWQFYQLTFLQFGDTRASVCAAEHKL</sequence>
<reference evidence="2" key="1">
    <citation type="submission" date="2019-11" db="UniProtKB">
        <authorList>
            <consortium name="WormBaseParasite"/>
        </authorList>
    </citation>
    <scope>IDENTIFICATION</scope>
</reference>
<feature type="compositionally biased region" description="Low complexity" evidence="1">
    <location>
        <begin position="32"/>
        <end position="41"/>
    </location>
</feature>
<dbReference type="WBParaSite" id="MCU_011854-RA">
    <property type="protein sequence ID" value="MCU_011854-RA"/>
    <property type="gene ID" value="MCU_011854"/>
</dbReference>
<protein>
    <submittedName>
        <fullName evidence="2">Uncharacterized protein</fullName>
    </submittedName>
</protein>